<evidence type="ECO:0000256" key="4">
    <source>
        <dbReference type="PROSITE-ProRule" id="PRU00175"/>
    </source>
</evidence>
<evidence type="ECO:0000313" key="6">
    <source>
        <dbReference type="EMBL" id="UJO22868.1"/>
    </source>
</evidence>
<dbReference type="AlphaFoldDB" id="A0A9Q8UUG0"/>
<dbReference type="InterPro" id="IPR017907">
    <property type="entry name" value="Znf_RING_CS"/>
</dbReference>
<dbReference type="InterPro" id="IPR013083">
    <property type="entry name" value="Znf_RING/FYVE/PHD"/>
</dbReference>
<keyword evidence="2 4" id="KW-0863">Zinc-finger</keyword>
<dbReference type="GeneID" id="71992321"/>
<dbReference type="Proteomes" id="UP000756132">
    <property type="component" value="Chromosome 10"/>
</dbReference>
<dbReference type="Pfam" id="PF13923">
    <property type="entry name" value="zf-C3HC4_2"/>
    <property type="match status" value="1"/>
</dbReference>
<accession>A0A9Q8UUG0</accession>
<name>A0A9Q8UUG0_PASFU</name>
<dbReference type="EMBL" id="CP090172">
    <property type="protein sequence ID" value="UJO22868.1"/>
    <property type="molecule type" value="Genomic_DNA"/>
</dbReference>
<evidence type="ECO:0000313" key="7">
    <source>
        <dbReference type="Proteomes" id="UP000756132"/>
    </source>
</evidence>
<keyword evidence="7" id="KW-1185">Reference proteome</keyword>
<dbReference type="PROSITE" id="PS50089">
    <property type="entry name" value="ZF_RING_2"/>
    <property type="match status" value="1"/>
</dbReference>
<gene>
    <name evidence="6" type="ORF">CLAFUR5_12443</name>
</gene>
<dbReference type="KEGG" id="ffu:CLAFUR5_12443"/>
<dbReference type="InterPro" id="IPR001841">
    <property type="entry name" value="Znf_RING"/>
</dbReference>
<protein>
    <recommendedName>
        <fullName evidence="5">RING-type domain-containing protein</fullName>
    </recommendedName>
</protein>
<evidence type="ECO:0000256" key="3">
    <source>
        <dbReference type="ARBA" id="ARBA00022833"/>
    </source>
</evidence>
<dbReference type="Gene3D" id="3.30.40.10">
    <property type="entry name" value="Zinc/RING finger domain, C3HC4 (zinc finger)"/>
    <property type="match status" value="1"/>
</dbReference>
<sequence length="193" mass="21947">MALPSKDHSLLRRFPYATRSAQYDMRYGPKNKQHRPSSVDIFYQIIETPVKTTCNHIFCLECLKTWLDSANTCPYCCMTLYGPPAEKASVNALEFERLRVVDIIIRRRELGDIAFQADMASLMASANRYTILALRDFVQDTVRNLERVLREEGLGETTVEDPFGSGSVGEFLSDMDELLLEMDDEIASTDMGE</sequence>
<reference evidence="6" key="2">
    <citation type="journal article" date="2022" name="Microb. Genom.">
        <title>A chromosome-scale genome assembly of the tomato pathogen Cladosporium fulvum reveals a compartmentalized genome architecture and the presence of a dispensable chromosome.</title>
        <authorList>
            <person name="Zaccaron A.Z."/>
            <person name="Chen L.H."/>
            <person name="Samaras A."/>
            <person name="Stergiopoulos I."/>
        </authorList>
    </citation>
    <scope>NUCLEOTIDE SEQUENCE</scope>
    <source>
        <strain evidence="6">Race5_Kim</strain>
    </source>
</reference>
<dbReference type="OrthoDB" id="3650892at2759"/>
<dbReference type="SUPFAM" id="SSF57850">
    <property type="entry name" value="RING/U-box"/>
    <property type="match status" value="1"/>
</dbReference>
<dbReference type="RefSeq" id="XP_047767234.1">
    <property type="nucleotide sequence ID" value="XM_047911591.1"/>
</dbReference>
<dbReference type="GO" id="GO:0008270">
    <property type="term" value="F:zinc ion binding"/>
    <property type="evidence" value="ECO:0007669"/>
    <property type="project" value="UniProtKB-KW"/>
</dbReference>
<keyword evidence="1" id="KW-0479">Metal-binding</keyword>
<dbReference type="PROSITE" id="PS00518">
    <property type="entry name" value="ZF_RING_1"/>
    <property type="match status" value="1"/>
</dbReference>
<reference evidence="6" key="1">
    <citation type="submission" date="2021-12" db="EMBL/GenBank/DDBJ databases">
        <authorList>
            <person name="Zaccaron A."/>
            <person name="Stergiopoulos I."/>
        </authorList>
    </citation>
    <scope>NUCLEOTIDE SEQUENCE</scope>
    <source>
        <strain evidence="6">Race5_Kim</strain>
    </source>
</reference>
<evidence type="ECO:0000259" key="5">
    <source>
        <dbReference type="PROSITE" id="PS50089"/>
    </source>
</evidence>
<evidence type="ECO:0000256" key="2">
    <source>
        <dbReference type="ARBA" id="ARBA00022771"/>
    </source>
</evidence>
<organism evidence="6 7">
    <name type="scientific">Passalora fulva</name>
    <name type="common">Tomato leaf mold</name>
    <name type="synonym">Cladosporium fulvum</name>
    <dbReference type="NCBI Taxonomy" id="5499"/>
    <lineage>
        <taxon>Eukaryota</taxon>
        <taxon>Fungi</taxon>
        <taxon>Dikarya</taxon>
        <taxon>Ascomycota</taxon>
        <taxon>Pezizomycotina</taxon>
        <taxon>Dothideomycetes</taxon>
        <taxon>Dothideomycetidae</taxon>
        <taxon>Mycosphaerellales</taxon>
        <taxon>Mycosphaerellaceae</taxon>
        <taxon>Fulvia</taxon>
    </lineage>
</organism>
<evidence type="ECO:0000256" key="1">
    <source>
        <dbReference type="ARBA" id="ARBA00022723"/>
    </source>
</evidence>
<proteinExistence type="predicted"/>
<keyword evidence="3" id="KW-0862">Zinc</keyword>
<feature type="domain" description="RING-type" evidence="5">
    <location>
        <begin position="54"/>
        <end position="76"/>
    </location>
</feature>